<comment type="caution">
    <text evidence="2">The sequence shown here is derived from an EMBL/GenBank/DDBJ whole genome shotgun (WGS) entry which is preliminary data.</text>
</comment>
<dbReference type="SMART" id="SM00829">
    <property type="entry name" value="PKS_ER"/>
    <property type="match status" value="1"/>
</dbReference>
<dbReference type="Gene3D" id="3.90.180.10">
    <property type="entry name" value="Medium-chain alcohol dehydrogenases, catalytic domain"/>
    <property type="match status" value="1"/>
</dbReference>
<accession>A0A8K0VCE4</accession>
<dbReference type="Gene3D" id="3.40.50.720">
    <property type="entry name" value="NAD(P)-binding Rossmann-like Domain"/>
    <property type="match status" value="1"/>
</dbReference>
<organism evidence="2 3">
    <name type="scientific">Szabonella alba</name>
    <dbReference type="NCBI Taxonomy" id="2804194"/>
    <lineage>
        <taxon>Bacteria</taxon>
        <taxon>Pseudomonadati</taxon>
        <taxon>Pseudomonadota</taxon>
        <taxon>Alphaproteobacteria</taxon>
        <taxon>Rhodobacterales</taxon>
        <taxon>Paracoccaceae</taxon>
        <taxon>Szabonella</taxon>
    </lineage>
</organism>
<dbReference type="InterPro" id="IPR013149">
    <property type="entry name" value="ADH-like_C"/>
</dbReference>
<dbReference type="Pfam" id="PF00107">
    <property type="entry name" value="ADH_zinc_N"/>
    <property type="match status" value="1"/>
</dbReference>
<dbReference type="Pfam" id="PF08240">
    <property type="entry name" value="ADH_N"/>
    <property type="match status" value="1"/>
</dbReference>
<sequence length="322" mass="33811">MKAFRLHAIGEMPQPDDIVLPPPGHGEVRIAIRACGLNFADLLMIDGRYQERPALPFTLGMEVAGVVEATGPGVQGLQQGARVAVFAGSGGLAEYGNFPADACLPIPESMDFETAAAFQIAYGTSHLALGHRARLRAGERLLVLGAAGGVGLTAVEIGKLMGAEVIALARGPERLAVAQAAGADHLIDSAAPDLRGLLKALGGVDVVYDAVGGPAFMEALRAARPEGRLIPIGFAGGEVPQIPANLLLVKNLTVIGLYWGAYRRFAPQVLRDSLAELTRWHGEGKLRPHISHVLPLDRAAEALALLRSRTATGKVVVTMDRS</sequence>
<evidence type="ECO:0000313" key="3">
    <source>
        <dbReference type="Proteomes" id="UP000648908"/>
    </source>
</evidence>
<dbReference type="CDD" id="cd08241">
    <property type="entry name" value="QOR1"/>
    <property type="match status" value="1"/>
</dbReference>
<dbReference type="InterPro" id="IPR013154">
    <property type="entry name" value="ADH-like_N"/>
</dbReference>
<feature type="domain" description="Enoyl reductase (ER)" evidence="1">
    <location>
        <begin position="10"/>
        <end position="317"/>
    </location>
</feature>
<dbReference type="InterPro" id="IPR011032">
    <property type="entry name" value="GroES-like_sf"/>
</dbReference>
<dbReference type="InterPro" id="IPR036291">
    <property type="entry name" value="NAD(P)-bd_dom_sf"/>
</dbReference>
<gene>
    <name evidence="2" type="ORF">JL811_10510</name>
</gene>
<evidence type="ECO:0000313" key="2">
    <source>
        <dbReference type="EMBL" id="MBL4917653.1"/>
    </source>
</evidence>
<name>A0A8K0VCE4_9RHOB</name>
<dbReference type="AlphaFoldDB" id="A0A8K0VCE4"/>
<dbReference type="Proteomes" id="UP000648908">
    <property type="component" value="Unassembled WGS sequence"/>
</dbReference>
<protein>
    <submittedName>
        <fullName evidence="2">NADPH:quinone oxidoreductase family protein</fullName>
    </submittedName>
</protein>
<dbReference type="GO" id="GO:0016491">
    <property type="term" value="F:oxidoreductase activity"/>
    <property type="evidence" value="ECO:0007669"/>
    <property type="project" value="InterPro"/>
</dbReference>
<proteinExistence type="predicted"/>
<dbReference type="PANTHER" id="PTHR43677">
    <property type="entry name" value="SHORT-CHAIN DEHYDROGENASE/REDUCTASE"/>
    <property type="match status" value="1"/>
</dbReference>
<dbReference type="SUPFAM" id="SSF51735">
    <property type="entry name" value="NAD(P)-binding Rossmann-fold domains"/>
    <property type="match status" value="1"/>
</dbReference>
<dbReference type="InterPro" id="IPR051397">
    <property type="entry name" value="Zn-ADH-like_protein"/>
</dbReference>
<dbReference type="RefSeq" id="WP_202688589.1">
    <property type="nucleotide sequence ID" value="NZ_JAESVN010000004.1"/>
</dbReference>
<reference evidence="2" key="1">
    <citation type="submission" date="2021-01" db="EMBL/GenBank/DDBJ databases">
        <title>Tabrizicola alba sp. nov. a motile alkaliphilic bacterium isolated from a soda lake.</title>
        <authorList>
            <person name="Szuroczki S."/>
            <person name="Abbaszade G."/>
            <person name="Schumann P."/>
            <person name="Toth E."/>
        </authorList>
    </citation>
    <scope>NUCLEOTIDE SEQUENCE</scope>
    <source>
        <strain evidence="2">DMG-N-6</strain>
    </source>
</reference>
<dbReference type="SUPFAM" id="SSF50129">
    <property type="entry name" value="GroES-like"/>
    <property type="match status" value="1"/>
</dbReference>
<evidence type="ECO:0000259" key="1">
    <source>
        <dbReference type="SMART" id="SM00829"/>
    </source>
</evidence>
<dbReference type="InterPro" id="IPR020843">
    <property type="entry name" value="ER"/>
</dbReference>
<dbReference type="PANTHER" id="PTHR43677:SF4">
    <property type="entry name" value="QUINONE OXIDOREDUCTASE-LIKE PROTEIN 2"/>
    <property type="match status" value="1"/>
</dbReference>
<dbReference type="EMBL" id="JAESVN010000004">
    <property type="protein sequence ID" value="MBL4917653.1"/>
    <property type="molecule type" value="Genomic_DNA"/>
</dbReference>
<keyword evidence="3" id="KW-1185">Reference proteome</keyword>